<protein>
    <submittedName>
        <fullName evidence="1">Uncharacterized protein</fullName>
    </submittedName>
</protein>
<dbReference type="Proteomes" id="UP001595615">
    <property type="component" value="Unassembled WGS sequence"/>
</dbReference>
<gene>
    <name evidence="1" type="ORF">ACFOMD_16550</name>
</gene>
<evidence type="ECO:0000313" key="2">
    <source>
        <dbReference type="Proteomes" id="UP001595615"/>
    </source>
</evidence>
<dbReference type="EMBL" id="JBHRXV010000011">
    <property type="protein sequence ID" value="MFC3714183.1"/>
    <property type="molecule type" value="Genomic_DNA"/>
</dbReference>
<reference evidence="2" key="1">
    <citation type="journal article" date="2019" name="Int. J. Syst. Evol. Microbiol.">
        <title>The Global Catalogue of Microorganisms (GCM) 10K type strain sequencing project: providing services to taxonomists for standard genome sequencing and annotation.</title>
        <authorList>
            <consortium name="The Broad Institute Genomics Platform"/>
            <consortium name="The Broad Institute Genome Sequencing Center for Infectious Disease"/>
            <person name="Wu L."/>
            <person name="Ma J."/>
        </authorList>
    </citation>
    <scope>NUCLEOTIDE SEQUENCE [LARGE SCALE GENOMIC DNA]</scope>
    <source>
        <strain evidence="2">KCTC 42644</strain>
    </source>
</reference>
<name>A0ABV7XEM1_9SPHN</name>
<accession>A0ABV7XEM1</accession>
<evidence type="ECO:0000313" key="1">
    <source>
        <dbReference type="EMBL" id="MFC3714183.1"/>
    </source>
</evidence>
<proteinExistence type="predicted"/>
<keyword evidence="2" id="KW-1185">Reference proteome</keyword>
<organism evidence="1 2">
    <name type="scientific">Sphingoaurantiacus capsulatus</name>
    <dbReference type="NCBI Taxonomy" id="1771310"/>
    <lineage>
        <taxon>Bacteria</taxon>
        <taxon>Pseudomonadati</taxon>
        <taxon>Pseudomonadota</taxon>
        <taxon>Alphaproteobacteria</taxon>
        <taxon>Sphingomonadales</taxon>
        <taxon>Sphingosinicellaceae</taxon>
        <taxon>Sphingoaurantiacus</taxon>
    </lineage>
</organism>
<sequence>MAYDANRAERFASPGMYSAGDFAPLFNQMSYPLDRGLIRDGMATLSRRLGTIRPAYSRF</sequence>
<comment type="caution">
    <text evidence="1">The sequence shown here is derived from an EMBL/GenBank/DDBJ whole genome shotgun (WGS) entry which is preliminary data.</text>
</comment>
<dbReference type="RefSeq" id="WP_380863373.1">
    <property type="nucleotide sequence ID" value="NZ_JBHRXV010000011.1"/>
</dbReference>